<dbReference type="RefSeq" id="WP_249299093.1">
    <property type="nucleotide sequence ID" value="NZ_JACRSP010000001.1"/>
</dbReference>
<evidence type="ECO:0000313" key="3">
    <source>
        <dbReference type="Proteomes" id="UP000620366"/>
    </source>
</evidence>
<feature type="transmembrane region" description="Helical" evidence="1">
    <location>
        <begin position="144"/>
        <end position="165"/>
    </location>
</feature>
<dbReference type="Pfam" id="PF11193">
    <property type="entry name" value="DUF2812"/>
    <property type="match status" value="1"/>
</dbReference>
<feature type="transmembrane region" description="Helical" evidence="1">
    <location>
        <begin position="171"/>
        <end position="191"/>
    </location>
</feature>
<reference evidence="2" key="1">
    <citation type="submission" date="2020-08" db="EMBL/GenBank/DDBJ databases">
        <title>Genome public.</title>
        <authorList>
            <person name="Liu C."/>
            <person name="Sun Q."/>
        </authorList>
    </citation>
    <scope>NUCLEOTIDE SEQUENCE</scope>
    <source>
        <strain evidence="2">BX7</strain>
    </source>
</reference>
<protein>
    <submittedName>
        <fullName evidence="2">DUF2812 domain-containing protein</fullName>
    </submittedName>
</protein>
<sequence>MKKVYRFFGGFLESQQRWLNRMADRGWRLTGVTRLSFTFEPCQAGEYRYAVEFVGEKSNADRLAYRQFLEEFGYRCFDKSINLNYSVGKVRVRPWAKGAGKVATSPGAFNREILIVEKRADGEPFALHTTNADRAAYYRRLRNMHMTCALAFAAAAAFTGWYVRIDESPVWGVYVFAALAVLFGIPVLPYAAKTYRYSRESVEE</sequence>
<keyword evidence="1" id="KW-0472">Membrane</keyword>
<name>A0A926DCN8_9FIRM</name>
<dbReference type="EMBL" id="JACRSP010000001">
    <property type="protein sequence ID" value="MBC8535391.1"/>
    <property type="molecule type" value="Genomic_DNA"/>
</dbReference>
<dbReference type="AlphaFoldDB" id="A0A926DCN8"/>
<evidence type="ECO:0000313" key="2">
    <source>
        <dbReference type="EMBL" id="MBC8535391.1"/>
    </source>
</evidence>
<evidence type="ECO:0000256" key="1">
    <source>
        <dbReference type="SAM" id="Phobius"/>
    </source>
</evidence>
<proteinExistence type="predicted"/>
<dbReference type="Proteomes" id="UP000620366">
    <property type="component" value="Unassembled WGS sequence"/>
</dbReference>
<keyword evidence="3" id="KW-1185">Reference proteome</keyword>
<comment type="caution">
    <text evidence="2">The sequence shown here is derived from an EMBL/GenBank/DDBJ whole genome shotgun (WGS) entry which is preliminary data.</text>
</comment>
<gene>
    <name evidence="2" type="ORF">H8695_01605</name>
</gene>
<organism evidence="2 3">
    <name type="scientific">Feifania hominis</name>
    <dbReference type="NCBI Taxonomy" id="2763660"/>
    <lineage>
        <taxon>Bacteria</taxon>
        <taxon>Bacillati</taxon>
        <taxon>Bacillota</taxon>
        <taxon>Clostridia</taxon>
        <taxon>Eubacteriales</taxon>
        <taxon>Feifaniaceae</taxon>
        <taxon>Feifania</taxon>
    </lineage>
</organism>
<keyword evidence="1" id="KW-1133">Transmembrane helix</keyword>
<dbReference type="InterPro" id="IPR021359">
    <property type="entry name" value="DUF2812"/>
</dbReference>
<accession>A0A926DCN8</accession>
<keyword evidence="1" id="KW-0812">Transmembrane</keyword>